<name>A0A2N8NNF7_STREU</name>
<dbReference type="InterPro" id="IPR036625">
    <property type="entry name" value="E3-bd_dom_sf"/>
</dbReference>
<keyword evidence="6" id="KW-1185">Reference proteome</keyword>
<comment type="caution">
    <text evidence="5">The sequence shown here is derived from an EMBL/GenBank/DDBJ whole genome shotgun (WGS) entry which is preliminary data.</text>
</comment>
<feature type="region of interest" description="Disordered" evidence="3">
    <location>
        <begin position="2053"/>
        <end position="2129"/>
    </location>
</feature>
<feature type="region of interest" description="Disordered" evidence="3">
    <location>
        <begin position="1346"/>
        <end position="1385"/>
    </location>
</feature>
<dbReference type="RefSeq" id="WP_102921493.1">
    <property type="nucleotide sequence ID" value="NZ_WPBZ01000041.1"/>
</dbReference>
<dbReference type="GO" id="GO:0016746">
    <property type="term" value="F:acyltransferase activity"/>
    <property type="evidence" value="ECO:0007669"/>
    <property type="project" value="InterPro"/>
</dbReference>
<evidence type="ECO:0000256" key="1">
    <source>
        <dbReference type="ARBA" id="ARBA00023125"/>
    </source>
</evidence>
<dbReference type="Gene3D" id="4.10.320.10">
    <property type="entry name" value="E3-binding domain"/>
    <property type="match status" value="1"/>
</dbReference>
<dbReference type="Proteomes" id="UP000235945">
    <property type="component" value="Unassembled WGS sequence"/>
</dbReference>
<feature type="region of interest" description="Disordered" evidence="3">
    <location>
        <begin position="909"/>
        <end position="931"/>
    </location>
</feature>
<evidence type="ECO:0000313" key="6">
    <source>
        <dbReference type="Proteomes" id="UP000235945"/>
    </source>
</evidence>
<feature type="region of interest" description="Disordered" evidence="3">
    <location>
        <begin position="2282"/>
        <end position="2330"/>
    </location>
</feature>
<evidence type="ECO:0000259" key="4">
    <source>
        <dbReference type="Pfam" id="PF23359"/>
    </source>
</evidence>
<evidence type="ECO:0000256" key="2">
    <source>
        <dbReference type="SAM" id="Coils"/>
    </source>
</evidence>
<dbReference type="GO" id="GO:0003677">
    <property type="term" value="F:DNA binding"/>
    <property type="evidence" value="ECO:0007669"/>
    <property type="project" value="UniProtKB-KW"/>
</dbReference>
<keyword evidence="1" id="KW-0238">DNA-binding</keyword>
<dbReference type="Pfam" id="PF23359">
    <property type="entry name" value="Lsr2_DNA-bd"/>
    <property type="match status" value="1"/>
</dbReference>
<dbReference type="InterPro" id="IPR055370">
    <property type="entry name" value="Lsr2_DNA-bd"/>
</dbReference>
<evidence type="ECO:0000313" key="5">
    <source>
        <dbReference type="EMBL" id="PNE30310.1"/>
    </source>
</evidence>
<gene>
    <name evidence="5" type="ORF">AF335_28935</name>
</gene>
<protein>
    <recommendedName>
        <fullName evidence="4">Lsr2 DNA-binding domain-containing protein</fullName>
    </recommendedName>
</protein>
<feature type="compositionally biased region" description="Low complexity" evidence="3">
    <location>
        <begin position="2319"/>
        <end position="2329"/>
    </location>
</feature>
<proteinExistence type="predicted"/>
<feature type="compositionally biased region" description="Acidic residues" evidence="3">
    <location>
        <begin position="2300"/>
        <end position="2312"/>
    </location>
</feature>
<feature type="domain" description="Lsr2 DNA-binding" evidence="4">
    <location>
        <begin position="2426"/>
        <end position="2460"/>
    </location>
</feature>
<keyword evidence="2" id="KW-0175">Coiled coil</keyword>
<feature type="coiled-coil region" evidence="2">
    <location>
        <begin position="1926"/>
        <end position="1953"/>
    </location>
</feature>
<sequence>MQVMVTTPARHAMEGHGLTDAVLITDDRCKAVAYSVFCPATGRYSVITLDGRWVIPGEGDGHKTRGPVTSYVRKNMAVVRPEGLVILEPVRHNGGRYGRSGTCLRALGVATRGTGFDCACGAVVTREAAHRDGWVIVGDGRGTHTVSYALDRSHERKFGTVTGEALDEVVVSGAPTEPEEETAPEVDGPKATPGHVKVTMPNAADHTDPITFKWSKGTDRWSVTASWRGMSFWVLKKDSKLHVSRNAERRVKGYGDMRTRHDAEAAMTAHVRQRQAAEAEALRQITEAEMRNAPVWASTLDKGPHKAPTRKRPEKVAAEWADEVMFEVINEGDAPRMSERNSTPNPAPAEAPKTEASTAPVFPGELLPGESVQAYAGEHHRAKDDGYDWAFATAAGHGFRLCTSPISRESWEVARAPFSPEGSSSGGWFWWADLDEDQTLAAALAWCRKDSASRAWAGDVWARYGHMNEERVPWSAELVETQLEARVFRVERYGRVGIMASYPWGWERRANGRLVQTGSGSNVDGMFRRRAAHYLTVGGLHEIPTERWVIVATDAPHGKDALECGPGGWDHGGCRARKAAGRFLVDILAEDGSVMGRIGVCAEDLARRLVEVHGHTGKPWDEAHELCGKTSGQWGSWVDWQTRLYELVAERVTAALEGGEHNPRPDVASALFAEARVIGDAVAAKAAKKAARATKQGGALVPLCTVRLPNGVLGRVMSIEGETAKVSVSSAVPMDAIVFAVADLERVDDIPRLYVTDDIVYVDGVGYKVAKRLGTDRVLVFERDESDEQMSFAVDEVTLAADMPPVGREELAKGWWRYTYGGRAFLSANLPDSLARGRLATLCNLTVDESGEMVGRSFGVGGSDSTFYWYAARPGVPAPGVTWWLDMKGEGTPLPPMTEGERAYMAAGPQERPAQRAEAKKTAKVPEGKKSMSAPKVKDISFMGTRGDERAMVLGQTYEVEELVGEYLVHHVGSGEEVCHYVKGRPAMKRAILADAVQRGQAQPGVVARVTPSVEVVETVPEQPVSEYGWERYGQRFVVGDVVRSGHPRAHLHVATGRTGVVVSVSERGDGEQMTSVRWGKNPVSYGTWAGNLVPVPVTVVERAGTSQLPVASPSEADVVDAELVDEEPEGQGRPQVVDLRGGREAKPLIQQVNGQCGSKADEGMWWANAGGGIIGRRNGDTGSMCETREDAEALAAWHLAGRVGPYPNDRHGAFAVLPSTVAVEWMTDFNEHEYRVTCAQCAHVDTVTGPLGHGSTAAKRRVEVRDRAIAAALDHAAQHDASADTDGGGKQSGPVVGEEHCEREWEQERDAHTAAVIEAEKAEFARTGRVPAAYGSLEEWLGEDGDETPEVAEHGGSCADTAEIPAQGPAGSEGQDFGPADAGGDSADPVVVFLASKNTTPPRLRVLWAVTRAEAQRICSDERSSGRRHMLCWTADPGTEGEDWEWIKDTGSYGALLAELGAVPARTWGQQEPELTLTKDAPEKGSTFSYRWTAEIGGDSGYSITGDCQGKVKNGAPGHKFYRVFWSHGEGDELNVWTLGKVATLDAAQDVVREHWRRSQSEDARMVAQRMRYASGEWLMPEVGDGEGIEYHVENFWTITSGEGHRYEVTKGGRKWLTYRGDDLHVDHIDGDGLVFVGKATEKYERRWPQMLGILREHSAALAARADTAEIPAEAAAGSGSQDSSAGSEGQDFGPADTGEEGAEADITISHTRRDGTLVEGTSRGDGSAEVLKEHRFRWSRNLECWYRPHSRDKRADTWRINKAAEGLRAAGFTVAVTTDEDTRRTFAEAEAERLDRAGDRAERFAGRASRAAASSDASYERSNQISERFHMGQPILIGHHSEGRARRDQERMHNAMRKSIEENRRAGYWADRARAAESYEQHRNDPGRTLRRIDKLEAERRGILRQRNGDPRNPWRKAPSKERRAELERLIEEIDEELAHWREIIAQAEADGFKVWSSADFSRGDFVRYRDTWYEVLRVNPKSLTVPHILNSTDGGTAGAVGGNPVVSKASAAGTRVATWTWKAPYNDVSGRMNVAQMRAVLAGEPIPAETAAETPVDTEENPAQGPAGSEGQDFPAGSEAEDSAPADTAEIPGAEAAGAAPRNFPVADNEQKKESTVKNSVVGRRLRQVRPAREKFAGARQKAATFVRETLPPTAARLRAAGQQVAKTVQARVHKPARPAVPLYVPVEPKTPVVHPDPAPVVARCDAHIARDGSHVDATEALTLGERSWGLCPEHTQRFGNLLEEKAVPLTLGGREWAVWSDHAEQFAALLVEVLGEPGDRATEDADNGDAPQEQGQECDVDGQEQDDQPGEKPSEAQPAEPEQPSVMLVGEVPGYSWEDARDALRNAGYRVVGRADESTVLIICGQRAERNAIKLRDARQYGIPCMDVTAPGRLRDAVRAGIFEGGDPLPEPVKAASSGMSERERNDLIREWGKRQGYELKDRGRLPLNVRKAYELAHQPEAVAA</sequence>
<feature type="region of interest" description="Disordered" evidence="3">
    <location>
        <begin position="1276"/>
        <end position="1298"/>
    </location>
</feature>
<dbReference type="Pfam" id="PF12083">
    <property type="entry name" value="DUF3560"/>
    <property type="match status" value="1"/>
</dbReference>
<dbReference type="EMBL" id="LGUI01000012">
    <property type="protein sequence ID" value="PNE30310.1"/>
    <property type="molecule type" value="Genomic_DNA"/>
</dbReference>
<accession>A0A2N8NNF7</accession>
<evidence type="ECO:0000256" key="3">
    <source>
        <dbReference type="SAM" id="MobiDB-lite"/>
    </source>
</evidence>
<feature type="compositionally biased region" description="Low complexity" evidence="3">
    <location>
        <begin position="2092"/>
        <end position="2104"/>
    </location>
</feature>
<feature type="region of interest" description="Disordered" evidence="3">
    <location>
        <begin position="1673"/>
        <end position="1730"/>
    </location>
</feature>
<dbReference type="InterPro" id="IPR021944">
    <property type="entry name" value="DUF3560"/>
</dbReference>
<reference evidence="6" key="1">
    <citation type="submission" date="2015-07" db="EMBL/GenBank/DDBJ databases">
        <authorList>
            <person name="Graham D.E."/>
            <person name="Giannone R.J."/>
            <person name="Gulvik C.A."/>
            <person name="Hettich R.L."/>
            <person name="Klingeman D.M."/>
            <person name="Mahan K.M."/>
            <person name="Parry R.J."/>
            <person name="Spain J.C."/>
        </authorList>
    </citation>
    <scope>NUCLEOTIDE SEQUENCE [LARGE SCALE GENOMIC DNA]</scope>
    <source>
        <strain evidence="6">ATCC 27428</strain>
    </source>
</reference>
<feature type="compositionally biased region" description="Basic and acidic residues" evidence="3">
    <location>
        <begin position="913"/>
        <end position="930"/>
    </location>
</feature>
<feature type="region of interest" description="Disordered" evidence="3">
    <location>
        <begin position="331"/>
        <end position="359"/>
    </location>
</feature>
<feature type="compositionally biased region" description="Low complexity" evidence="3">
    <location>
        <begin position="1673"/>
        <end position="1693"/>
    </location>
</feature>
<organism evidence="5 6">
    <name type="scientific">Streptomyces eurocidicus</name>
    <name type="common">Streptoverticillium eurocidicus</name>
    <dbReference type="NCBI Taxonomy" id="66423"/>
    <lineage>
        <taxon>Bacteria</taxon>
        <taxon>Bacillati</taxon>
        <taxon>Actinomycetota</taxon>
        <taxon>Actinomycetes</taxon>
        <taxon>Kitasatosporales</taxon>
        <taxon>Streptomycetaceae</taxon>
        <taxon>Streptomyces</taxon>
    </lineage>
</organism>